<dbReference type="InterPro" id="IPR003477">
    <property type="entry name" value="PemK-like"/>
</dbReference>
<reference evidence="11 12" key="3">
    <citation type="submission" date="2018-08" db="EMBL/GenBank/DDBJ databases">
        <title>A genome reference for cultivated species of the human gut microbiota.</title>
        <authorList>
            <person name="Zou Y."/>
            <person name="Xue W."/>
            <person name="Luo G."/>
        </authorList>
    </citation>
    <scope>NUCLEOTIDE SEQUENCE [LARGE SCALE GENOMIC DNA]</scope>
    <source>
        <strain evidence="6 12">AF28-15</strain>
        <strain evidence="7 11">AM23-23AC</strain>
    </source>
</reference>
<evidence type="ECO:0000313" key="10">
    <source>
        <dbReference type="Proteomes" id="UP000095453"/>
    </source>
</evidence>
<evidence type="ECO:0000313" key="9">
    <source>
        <dbReference type="Proteomes" id="UP000095395"/>
    </source>
</evidence>
<dbReference type="Proteomes" id="UP000095453">
    <property type="component" value="Unassembled WGS sequence"/>
</dbReference>
<evidence type="ECO:0000313" key="3">
    <source>
        <dbReference type="EMBL" id="CRL39571.1"/>
    </source>
</evidence>
<evidence type="ECO:0000313" key="7">
    <source>
        <dbReference type="EMBL" id="RHF85587.1"/>
    </source>
</evidence>
<keyword evidence="2" id="KW-1277">Toxin-antitoxin system</keyword>
<dbReference type="Pfam" id="PF02452">
    <property type="entry name" value="PemK_toxin"/>
    <property type="match status" value="1"/>
</dbReference>
<dbReference type="EMBL" id="CVRS01000078">
    <property type="protein sequence ID" value="CRL39571.1"/>
    <property type="molecule type" value="Genomic_DNA"/>
</dbReference>
<protein>
    <submittedName>
        <fullName evidence="6">Growth inhibitor PemK</fullName>
    </submittedName>
</protein>
<evidence type="ECO:0000313" key="4">
    <source>
        <dbReference type="EMBL" id="CUN24473.1"/>
    </source>
</evidence>
<dbReference type="SUPFAM" id="SSF50118">
    <property type="entry name" value="Cell growth inhibitor/plasmid maintenance toxic component"/>
    <property type="match status" value="1"/>
</dbReference>
<dbReference type="GeneID" id="75161553"/>
<dbReference type="Gene3D" id="2.30.30.110">
    <property type="match status" value="1"/>
</dbReference>
<dbReference type="EMBL" id="QRHP01000004">
    <property type="protein sequence ID" value="RHF85587.1"/>
    <property type="molecule type" value="Genomic_DNA"/>
</dbReference>
<keyword evidence="8" id="KW-1185">Reference proteome</keyword>
<dbReference type="EMBL" id="QRTF01000034">
    <property type="protein sequence ID" value="RGQ46421.1"/>
    <property type="molecule type" value="Genomic_DNA"/>
</dbReference>
<gene>
    <name evidence="7" type="ORF">DW654_06270</name>
    <name evidence="6" type="ORF">DWY96_13200</name>
    <name evidence="5" type="ORF">ERS852392_02709</name>
    <name evidence="4" type="ORF">ERS852444_02752</name>
    <name evidence="3" type="ORF">RIL183_25301</name>
</gene>
<dbReference type="EMBL" id="CYXX01000025">
    <property type="protein sequence ID" value="CUN24473.1"/>
    <property type="molecule type" value="Genomic_DNA"/>
</dbReference>
<dbReference type="AlphaFoldDB" id="A0A0M6WPS1"/>
<accession>A0A0M6WPS1</accession>
<dbReference type="Proteomes" id="UP000095395">
    <property type="component" value="Unassembled WGS sequence"/>
</dbReference>
<proteinExistence type="inferred from homology"/>
<reference evidence="8" key="2">
    <citation type="submission" date="2015-05" db="EMBL/GenBank/DDBJ databases">
        <authorList>
            <consortium name="Pathogen Informatics"/>
        </authorList>
    </citation>
    <scope>NUCLEOTIDE SEQUENCE [LARGE SCALE GENOMIC DNA]</scope>
    <source>
        <strain evidence="5 9">2789STDY5608835</strain>
        <strain evidence="4 10">2789STDY5608887</strain>
        <strain evidence="8">L1-83</strain>
    </source>
</reference>
<evidence type="ECO:0000313" key="8">
    <source>
        <dbReference type="Proteomes" id="UP000049828"/>
    </source>
</evidence>
<reference evidence="3" key="1">
    <citation type="submission" date="2015-05" db="EMBL/GenBank/DDBJ databases">
        <authorList>
            <person name="Wang D.B."/>
            <person name="Wang M."/>
        </authorList>
    </citation>
    <scope>NUCLEOTIDE SEQUENCE [LARGE SCALE GENOMIC DNA]</scope>
    <source>
        <strain evidence="3">L1-83</strain>
    </source>
</reference>
<dbReference type="EMBL" id="CYYR01000021">
    <property type="protein sequence ID" value="CUO28754.1"/>
    <property type="molecule type" value="Genomic_DNA"/>
</dbReference>
<sequence length="102" mass="11486">MMNFSQGDIIKISNLKDAMLVVSKNEFIKKTGVFHVCPLLENYAEGPLHIKVRGVKDTSGTAICEQLKLIDPSARSCKRIDRVPYHMIMNVSDAIQGIFEYD</sequence>
<evidence type="ECO:0000313" key="5">
    <source>
        <dbReference type="EMBL" id="CUO28754.1"/>
    </source>
</evidence>
<evidence type="ECO:0000313" key="12">
    <source>
        <dbReference type="Proteomes" id="UP000283738"/>
    </source>
</evidence>
<dbReference type="Proteomes" id="UP000283701">
    <property type="component" value="Unassembled WGS sequence"/>
</dbReference>
<evidence type="ECO:0000256" key="2">
    <source>
        <dbReference type="ARBA" id="ARBA00022649"/>
    </source>
</evidence>
<name>A0A0M6WPS1_9FIRM</name>
<evidence type="ECO:0000313" key="6">
    <source>
        <dbReference type="EMBL" id="RGQ46421.1"/>
    </source>
</evidence>
<evidence type="ECO:0000313" key="11">
    <source>
        <dbReference type="Proteomes" id="UP000283701"/>
    </source>
</evidence>
<dbReference type="GO" id="GO:0003677">
    <property type="term" value="F:DNA binding"/>
    <property type="evidence" value="ECO:0007669"/>
    <property type="project" value="InterPro"/>
</dbReference>
<dbReference type="RefSeq" id="WP_007889708.1">
    <property type="nucleotide sequence ID" value="NZ_CATYLF010000025.1"/>
</dbReference>
<dbReference type="Proteomes" id="UP000049828">
    <property type="component" value="Unassembled WGS sequence"/>
</dbReference>
<dbReference type="OrthoDB" id="2002983at2"/>
<dbReference type="STRING" id="360807.ERS852392_02709"/>
<organism evidence="3 8">
    <name type="scientific">Roseburia inulinivorans</name>
    <dbReference type="NCBI Taxonomy" id="360807"/>
    <lineage>
        <taxon>Bacteria</taxon>
        <taxon>Bacillati</taxon>
        <taxon>Bacillota</taxon>
        <taxon>Clostridia</taxon>
        <taxon>Lachnospirales</taxon>
        <taxon>Lachnospiraceae</taxon>
        <taxon>Roseburia</taxon>
    </lineage>
</organism>
<evidence type="ECO:0000256" key="1">
    <source>
        <dbReference type="ARBA" id="ARBA00007521"/>
    </source>
</evidence>
<comment type="similarity">
    <text evidence="1">Belongs to the PemK/MazF family.</text>
</comment>
<dbReference type="InterPro" id="IPR011067">
    <property type="entry name" value="Plasmid_toxin/cell-grow_inhib"/>
</dbReference>
<dbReference type="Proteomes" id="UP000283738">
    <property type="component" value="Unassembled WGS sequence"/>
</dbReference>